<dbReference type="OrthoDB" id="6260732at2759"/>
<feature type="compositionally biased region" description="Acidic residues" evidence="5">
    <location>
        <begin position="337"/>
        <end position="366"/>
    </location>
</feature>
<gene>
    <name evidence="7" type="ORF">CANVERA_P2838</name>
</gene>
<evidence type="ECO:0000256" key="1">
    <source>
        <dbReference type="ARBA" id="ARBA00007657"/>
    </source>
</evidence>
<evidence type="ECO:0000256" key="2">
    <source>
        <dbReference type="ARBA" id="ARBA00022737"/>
    </source>
</evidence>
<dbReference type="Proteomes" id="UP001152885">
    <property type="component" value="Unassembled WGS sequence"/>
</dbReference>
<evidence type="ECO:0000256" key="4">
    <source>
        <dbReference type="PROSITE-ProRule" id="PRU00103"/>
    </source>
</evidence>
<dbReference type="InterPro" id="IPR011989">
    <property type="entry name" value="ARM-like"/>
</dbReference>
<dbReference type="AlphaFoldDB" id="A0A9W4TWA1"/>
<evidence type="ECO:0000256" key="5">
    <source>
        <dbReference type="SAM" id="MobiDB-lite"/>
    </source>
</evidence>
<proteinExistence type="inferred from homology"/>
<feature type="region of interest" description="Disordered" evidence="5">
    <location>
        <begin position="337"/>
        <end position="367"/>
    </location>
</feature>
<keyword evidence="2" id="KW-0677">Repeat</keyword>
<comment type="similarity">
    <text evidence="1">Belongs to the CAND family.</text>
</comment>
<reference evidence="7" key="1">
    <citation type="submission" date="2022-12" db="EMBL/GenBank/DDBJ databases">
        <authorList>
            <person name="Brejova B."/>
        </authorList>
    </citation>
    <scope>NUCLEOTIDE SEQUENCE</scope>
</reference>
<evidence type="ECO:0000313" key="8">
    <source>
        <dbReference type="Proteomes" id="UP001152885"/>
    </source>
</evidence>
<dbReference type="InterPro" id="IPR016024">
    <property type="entry name" value="ARM-type_fold"/>
</dbReference>
<accession>A0A9W4TWA1</accession>
<dbReference type="InterPro" id="IPR013932">
    <property type="entry name" value="TATA-bd_TIP120"/>
</dbReference>
<organism evidence="7 8">
    <name type="scientific">Candida verbasci</name>
    <dbReference type="NCBI Taxonomy" id="1227364"/>
    <lineage>
        <taxon>Eukaryota</taxon>
        <taxon>Fungi</taxon>
        <taxon>Dikarya</taxon>
        <taxon>Ascomycota</taxon>
        <taxon>Saccharomycotina</taxon>
        <taxon>Pichiomycetes</taxon>
        <taxon>Debaryomycetaceae</taxon>
        <taxon>Candida/Lodderomyces clade</taxon>
        <taxon>Candida</taxon>
    </lineage>
</organism>
<dbReference type="InterPro" id="IPR039852">
    <property type="entry name" value="CAND1/CAND2"/>
</dbReference>
<feature type="domain" description="TATA-binding protein interacting (TIP20)" evidence="6">
    <location>
        <begin position="991"/>
        <end position="1162"/>
    </location>
</feature>
<dbReference type="Gene3D" id="1.25.10.10">
    <property type="entry name" value="Leucine-rich Repeat Variant"/>
    <property type="match status" value="1"/>
</dbReference>
<dbReference type="PANTHER" id="PTHR12696">
    <property type="entry name" value="TIP120"/>
    <property type="match status" value="1"/>
</dbReference>
<sequence>MNFTTFKDRAMDVDPDIRFMALEDLKKYLTSDSSLSNISNSKTSLDSLLNQVFPIVLNMLDDQNPEVQSQAIKSFEPMVKYLKNDSLIKLIKKLFTLVLQATKESSFTISIPNMALRSLFVQSNSKDNSNFVSDKLTNSNYKFDKKTSRLILDYLLPQFYENRVSIDIIELLIDILNEIGYVLKEKELYDLSIYLINISFEKSGIIGKKSIIALEKVTNLINNEKLLDDILREVKMVNNKSNLENKDTVLFQDFSVTLKRGLPLNNINDIHEQISQTLSIEVNPDEDLDFDYLLKLNSLKDEAFTTLIDLVSNCLPENLKTWAIKISEAYLNYNPFAEDDDFEDEDDDIEFSDDDEQENNDDDNDDGSWKLRAKSAILLKSILLKFPDTLESISKLLPKFPFSDSNDQVIQESIKTAILIIQSTSPRDSNEIKKIYPLIKQRLSIVKEDQLTIFLKLIETLNRFDNLSLIESVFESFEARSFFTTSQLEYLQFYHSILKYHASLPINLLFKISNDLETNLDDKSFNIIIETIKCINTLFHQDLKQLTNLNEIVDKLILIVENSKKYPSDLVRMAIISLGHAYKLTNNTEKILESFKISIAYEGTNKTTVDVLISLPEHPKLPEAYKFLLLEKLESLILSSNETTSKCALLLTNKIIQSLPCGEFQIITNLFQLLTATNKTNYKYIFDILNHLAGNFDQALFFKIAIKLLNDSKIDENDESFFRLLITLCKLNPNLYNDLKPLLNLNLSINAKVLAICCIENKLESEIEKSRDEFQKYYKTNINDKNFAYQILFLGYIGSEVEIQELDISLLIGLLKNENFIEELNLKACSNVLGLISKKHIESSNIILDEYKSSQNTVIRTALINALIISSDAFNKIQKKHVWEIVFNQKLDFDSSIIYELRKSGELLGKIITAFGDLKNTSDLKNVYLTLIITKFLLNNLESSQVNDNLLVKLILLSIDWLSIVNIDIRQIIVGNLLTALHQKSIIVLPNLTSLILPKIFKNLKAEDKFKKIITMGPYKYVLDQGLEVRKLCYEFIYSIVSLDDQTLGKFSVNLTVVVEQIILNGLKDNETDITVLSCINLINFIELHKNQSVFFFNDEDILLELINCLKLQLNKKLSVKASTQETDAHQERIKSIIKLTKKLNPLIDEKRDWVEYFNWIKEEFTIYYNSIDI</sequence>
<dbReference type="InterPro" id="IPR021133">
    <property type="entry name" value="HEAT_type_2"/>
</dbReference>
<dbReference type="Pfam" id="PF08623">
    <property type="entry name" value="TIP120"/>
    <property type="match status" value="1"/>
</dbReference>
<dbReference type="SUPFAM" id="SSF48371">
    <property type="entry name" value="ARM repeat"/>
    <property type="match status" value="2"/>
</dbReference>
<name>A0A9W4TWA1_9ASCO</name>
<evidence type="ECO:0000313" key="7">
    <source>
        <dbReference type="EMBL" id="CAI5758324.1"/>
    </source>
</evidence>
<dbReference type="GO" id="GO:0010265">
    <property type="term" value="P:SCF complex assembly"/>
    <property type="evidence" value="ECO:0007669"/>
    <property type="project" value="InterPro"/>
</dbReference>
<keyword evidence="3" id="KW-0833">Ubl conjugation pathway</keyword>
<dbReference type="PROSITE" id="PS50077">
    <property type="entry name" value="HEAT_REPEAT"/>
    <property type="match status" value="1"/>
</dbReference>
<comment type="caution">
    <text evidence="7">The sequence shown here is derived from an EMBL/GenBank/DDBJ whole genome shotgun (WGS) entry which is preliminary data.</text>
</comment>
<evidence type="ECO:0000256" key="3">
    <source>
        <dbReference type="ARBA" id="ARBA00022786"/>
    </source>
</evidence>
<feature type="repeat" description="HEAT" evidence="4">
    <location>
        <begin position="52"/>
        <end position="90"/>
    </location>
</feature>
<evidence type="ECO:0000259" key="6">
    <source>
        <dbReference type="Pfam" id="PF08623"/>
    </source>
</evidence>
<keyword evidence="8" id="KW-1185">Reference proteome</keyword>
<protein>
    <recommendedName>
        <fullName evidence="6">TATA-binding protein interacting (TIP20) domain-containing protein</fullName>
    </recommendedName>
</protein>
<dbReference type="EMBL" id="CANTUO010000002">
    <property type="protein sequence ID" value="CAI5758324.1"/>
    <property type="molecule type" value="Genomic_DNA"/>
</dbReference>